<dbReference type="PROSITE" id="PS50206">
    <property type="entry name" value="RHODANESE_3"/>
    <property type="match status" value="1"/>
</dbReference>
<dbReference type="PANTHER" id="PTHR43031:SF1">
    <property type="entry name" value="PYRIDINE NUCLEOTIDE-DISULPHIDE OXIDOREDUCTASE"/>
    <property type="match status" value="1"/>
</dbReference>
<dbReference type="Gene3D" id="3.40.250.10">
    <property type="entry name" value="Rhodanese-like domain"/>
    <property type="match status" value="1"/>
</dbReference>
<evidence type="ECO:0000313" key="3">
    <source>
        <dbReference type="Proteomes" id="UP000176631"/>
    </source>
</evidence>
<organism evidence="2 3">
    <name type="scientific">Candidatus Woykebacteria bacterium RBG_13_40_15</name>
    <dbReference type="NCBI Taxonomy" id="1802593"/>
    <lineage>
        <taxon>Bacteria</taxon>
        <taxon>Candidatus Woykeibacteriota</taxon>
    </lineage>
</organism>
<feature type="domain" description="Rhodanese" evidence="1">
    <location>
        <begin position="26"/>
        <end position="109"/>
    </location>
</feature>
<dbReference type="STRING" id="1802593.A2172_04575"/>
<dbReference type="Pfam" id="PF00581">
    <property type="entry name" value="Rhodanese"/>
    <property type="match status" value="1"/>
</dbReference>
<dbReference type="InterPro" id="IPR050229">
    <property type="entry name" value="GlpE_sulfurtransferase"/>
</dbReference>
<reference evidence="2 3" key="1">
    <citation type="journal article" date="2016" name="Nat. Commun.">
        <title>Thousands of microbial genomes shed light on interconnected biogeochemical processes in an aquifer system.</title>
        <authorList>
            <person name="Anantharaman K."/>
            <person name="Brown C.T."/>
            <person name="Hug L.A."/>
            <person name="Sharon I."/>
            <person name="Castelle C.J."/>
            <person name="Probst A.J."/>
            <person name="Thomas B.C."/>
            <person name="Singh A."/>
            <person name="Wilkins M.J."/>
            <person name="Karaoz U."/>
            <person name="Brodie E.L."/>
            <person name="Williams K.H."/>
            <person name="Hubbard S.S."/>
            <person name="Banfield J.F."/>
        </authorList>
    </citation>
    <scope>NUCLEOTIDE SEQUENCE [LARGE SCALE GENOMIC DNA]</scope>
</reference>
<proteinExistence type="predicted"/>
<dbReference type="InterPro" id="IPR001763">
    <property type="entry name" value="Rhodanese-like_dom"/>
</dbReference>
<name>A0A1G1W7A5_9BACT</name>
<dbReference type="PANTHER" id="PTHR43031">
    <property type="entry name" value="FAD-DEPENDENT OXIDOREDUCTASE"/>
    <property type="match status" value="1"/>
</dbReference>
<sequence length="109" mass="12422">MLQAKTETYQSISTTDAKELIKRNSGNKDFLIIDIRTPDEFAQGHIENATNIDFYQSDFESKIASLDKNGAYLIYCKSGGRSSKALEVFKQESFREVYNLLGGYTEYIK</sequence>
<dbReference type="SUPFAM" id="SSF52821">
    <property type="entry name" value="Rhodanese/Cell cycle control phosphatase"/>
    <property type="match status" value="1"/>
</dbReference>
<dbReference type="InterPro" id="IPR036873">
    <property type="entry name" value="Rhodanese-like_dom_sf"/>
</dbReference>
<evidence type="ECO:0000259" key="1">
    <source>
        <dbReference type="PROSITE" id="PS50206"/>
    </source>
</evidence>
<dbReference type="Proteomes" id="UP000176631">
    <property type="component" value="Unassembled WGS sequence"/>
</dbReference>
<evidence type="ECO:0000313" key="2">
    <source>
        <dbReference type="EMBL" id="OGY23521.1"/>
    </source>
</evidence>
<dbReference type="EMBL" id="MHCP01000025">
    <property type="protein sequence ID" value="OGY23521.1"/>
    <property type="molecule type" value="Genomic_DNA"/>
</dbReference>
<dbReference type="SMART" id="SM00450">
    <property type="entry name" value="RHOD"/>
    <property type="match status" value="1"/>
</dbReference>
<dbReference type="AlphaFoldDB" id="A0A1G1W7A5"/>
<comment type="caution">
    <text evidence="2">The sequence shown here is derived from an EMBL/GenBank/DDBJ whole genome shotgun (WGS) entry which is preliminary data.</text>
</comment>
<protein>
    <recommendedName>
        <fullName evidence="1">Rhodanese domain-containing protein</fullName>
    </recommendedName>
</protein>
<dbReference type="CDD" id="cd00158">
    <property type="entry name" value="RHOD"/>
    <property type="match status" value="1"/>
</dbReference>
<gene>
    <name evidence="2" type="ORF">A2172_04575</name>
</gene>
<accession>A0A1G1W7A5</accession>